<proteinExistence type="predicted"/>
<dbReference type="EMBL" id="LR798360">
    <property type="protein sequence ID" value="CAB5226365.1"/>
    <property type="molecule type" value="Genomic_DNA"/>
</dbReference>
<protein>
    <submittedName>
        <fullName evidence="1">Uncharacterized protein</fullName>
    </submittedName>
</protein>
<accession>A0A6J7XES4</accession>
<gene>
    <name evidence="1" type="ORF">UFOVP760_141</name>
</gene>
<reference evidence="1" key="1">
    <citation type="submission" date="2020-05" db="EMBL/GenBank/DDBJ databases">
        <authorList>
            <person name="Chiriac C."/>
            <person name="Salcher M."/>
            <person name="Ghai R."/>
            <person name="Kavagutti S V."/>
        </authorList>
    </citation>
    <scope>NUCLEOTIDE SEQUENCE</scope>
</reference>
<evidence type="ECO:0000313" key="1">
    <source>
        <dbReference type="EMBL" id="CAB5226365.1"/>
    </source>
</evidence>
<name>A0A6J7XES4_9CAUD</name>
<organism evidence="1">
    <name type="scientific">uncultured Caudovirales phage</name>
    <dbReference type="NCBI Taxonomy" id="2100421"/>
    <lineage>
        <taxon>Viruses</taxon>
        <taxon>Duplodnaviria</taxon>
        <taxon>Heunggongvirae</taxon>
        <taxon>Uroviricota</taxon>
        <taxon>Caudoviricetes</taxon>
        <taxon>Peduoviridae</taxon>
        <taxon>Maltschvirus</taxon>
        <taxon>Maltschvirus maltsch</taxon>
    </lineage>
</organism>
<sequence>MEGEYQNNINSLPDLNVYRYEKIFKMYQTSDNQYYYNLLQSIFLPENLDDSVIFYITTKKLEPWTMVSFNAYQTIELWWLILLINGIYNPFELPKTGTVLKLIKPEFIPTILKEINKILT</sequence>